<dbReference type="PROSITE" id="PS00028">
    <property type="entry name" value="ZINC_FINGER_C2H2_1"/>
    <property type="match status" value="3"/>
</dbReference>
<comment type="caution">
    <text evidence="11">The sequence shown here is derived from an EMBL/GenBank/DDBJ whole genome shotgun (WGS) entry which is preliminary data.</text>
</comment>
<dbReference type="AlphaFoldDB" id="A0AAV4RU81"/>
<dbReference type="PANTHER" id="PTHR24388">
    <property type="entry name" value="ZINC FINGER PROTEIN"/>
    <property type="match status" value="1"/>
</dbReference>
<dbReference type="SUPFAM" id="SSF57667">
    <property type="entry name" value="beta-beta-alpha zinc fingers"/>
    <property type="match status" value="4"/>
</dbReference>
<sequence>MRMLQFFHSSRVNPEGSTYFRCHESLHYYIIPKKRLKLKVIIKAYDMTEDVDGGCSVLNNNPDLTESIIEPSDVSTSISQLEGALYLNSNMTIEGSCLYTATDLAGSFPEGTVLQILPDSTILAVPPVKEATNNILNNSTLIFKDSSFPIELGDVSNSTQVSNLLVETNECNASSNPEVPIYSEGNISDIDLSFLNETEESVTVSLSKISDSSTEELQETIPIASAPLDISQNDQSSNDKRVEPEIPKEGNTNDGIVMIDVSKPIQLSQNSLIMVNGQKCVLQQDPQTGQVIAYPIKEQERPRRKRGRPRKLSADMNTKDNSVSSEPSPEPEALSDEGKGLLEIVTDDGSLVRRSSRKRKKAQVLKDYETGNLKQELGSDIDEPEVIDANQEHHFRKKKPKGPGRPRKYTLTLTDTQANTTSPQVNALKRQRGRPKKQVPENEPTQAFLVQTADGQTLMMQVPLSSIPPGVSLQEVAQNIANKLNVGLSQSTPLVNIGNMPQSVQKNVTNSTLKNANELAVQDHSVGSTTSFTSVDPLQDTERIENEIENSCQNISVNVDDVIIDPMGDSEVREIILRNDDNSIIASSQPERFLAENILQNASQFQNLEISQSPEVNFTLSIPTSNVSNSLTTIPNLPESLHVPIPQSKSDEHDLEINFNQFQIPKDFLINSDFIRNKINLNQLLDNVANTTSTSQLTSTNSERTDNTINKNISSEDPQVQFSLNESSNLKDFGANFNMQSVKKGKMEEGKQYLSHEISDVNSSEKLDKSFDFLNCDITNSTVDSIIEKDSQPNTDSIISSIVHDHNLLVHCQPICEKNKTVESSFVNPVGKKTLQPILPVKAITSEATVISIPAATVVPVSSTEQLQLSDKMLPIILTPPELPGSQKCKICQKSYFTEEEIIKHFKAEHPKCICNKCNYMAEHSYVVKRHSLRHTENGIVCEICGKHYKDHYILKMHVKMVHLPAEVVFACEICDKKFTRKAHLKRHLRIHAPNRPFKCSFCSYRGCEKSDITKHLLIHEAPKHKCQICAKAFRHLKNKELHVKRHFKQRDYKCGICDFYGYTFTDIRKHIERRHSDAKTGTCLDCGVIFKNKEELDKHRSSGQCQPASSLETHLVVKQESSARLEKKKETPIIEIPLDILGDPGSVEDSNSVDNPDEKLPFQANQLILSSNRIPNVQSGQIVVNGLEETDIFSSENLTLLPVGNESSKLITFVSTDGKNFSVPLKDIATSTSNIECILTTNKNASAETLFLSEFENENSA</sequence>
<feature type="compositionally biased region" description="Basic residues" evidence="9">
    <location>
        <begin position="394"/>
        <end position="407"/>
    </location>
</feature>
<feature type="region of interest" description="Disordered" evidence="9">
    <location>
        <begin position="693"/>
        <end position="718"/>
    </location>
</feature>
<dbReference type="InterPro" id="IPR013087">
    <property type="entry name" value="Znf_C2H2_type"/>
</dbReference>
<evidence type="ECO:0000256" key="9">
    <source>
        <dbReference type="SAM" id="MobiDB-lite"/>
    </source>
</evidence>
<keyword evidence="3" id="KW-0677">Repeat</keyword>
<keyword evidence="5" id="KW-0862">Zinc</keyword>
<dbReference type="GO" id="GO:0008270">
    <property type="term" value="F:zinc ion binding"/>
    <property type="evidence" value="ECO:0007669"/>
    <property type="project" value="UniProtKB-KW"/>
</dbReference>
<feature type="compositionally biased region" description="Basic residues" evidence="9">
    <location>
        <begin position="302"/>
        <end position="311"/>
    </location>
</feature>
<evidence type="ECO:0000256" key="1">
    <source>
        <dbReference type="ARBA" id="ARBA00004123"/>
    </source>
</evidence>
<name>A0AAV4RU81_CAEEX</name>
<comment type="subcellular location">
    <subcellularLocation>
        <location evidence="1">Nucleus</location>
    </subcellularLocation>
</comment>
<dbReference type="GO" id="GO:0000981">
    <property type="term" value="F:DNA-binding transcription factor activity, RNA polymerase II-specific"/>
    <property type="evidence" value="ECO:0007669"/>
    <property type="project" value="TreeGrafter"/>
</dbReference>
<feature type="domain" description="C2H2-type" evidence="10">
    <location>
        <begin position="998"/>
        <end position="1025"/>
    </location>
</feature>
<comment type="similarity">
    <text evidence="7">Belongs to the snail C2H2-type zinc-finger protein family.</text>
</comment>
<evidence type="ECO:0000313" key="12">
    <source>
        <dbReference type="Proteomes" id="UP001054945"/>
    </source>
</evidence>
<keyword evidence="2" id="KW-0479">Metal-binding</keyword>
<feature type="region of interest" description="Disordered" evidence="9">
    <location>
        <begin position="375"/>
        <end position="407"/>
    </location>
</feature>
<feature type="region of interest" description="Disordered" evidence="9">
    <location>
        <begin position="292"/>
        <end position="340"/>
    </location>
</feature>
<dbReference type="Gene3D" id="3.30.160.60">
    <property type="entry name" value="Classic Zinc Finger"/>
    <property type="match status" value="3"/>
</dbReference>
<feature type="compositionally biased region" description="Basic and acidic residues" evidence="9">
    <location>
        <begin position="237"/>
        <end position="248"/>
    </location>
</feature>
<feature type="compositionally biased region" description="Low complexity" evidence="9">
    <location>
        <begin position="693"/>
        <end position="702"/>
    </location>
</feature>
<evidence type="ECO:0000256" key="7">
    <source>
        <dbReference type="ARBA" id="ARBA00037948"/>
    </source>
</evidence>
<accession>A0AAV4RU81</accession>
<protein>
    <submittedName>
        <fullName evidence="11">Zinc finger and SCAN domain-containing protein 10</fullName>
    </submittedName>
</protein>
<feature type="region of interest" description="Disordered" evidence="9">
    <location>
        <begin position="224"/>
        <end position="254"/>
    </location>
</feature>
<dbReference type="GO" id="GO:0000978">
    <property type="term" value="F:RNA polymerase II cis-regulatory region sequence-specific DNA binding"/>
    <property type="evidence" value="ECO:0007669"/>
    <property type="project" value="TreeGrafter"/>
</dbReference>
<organism evidence="11 12">
    <name type="scientific">Caerostris extrusa</name>
    <name type="common">Bark spider</name>
    <name type="synonym">Caerostris bankana</name>
    <dbReference type="NCBI Taxonomy" id="172846"/>
    <lineage>
        <taxon>Eukaryota</taxon>
        <taxon>Metazoa</taxon>
        <taxon>Ecdysozoa</taxon>
        <taxon>Arthropoda</taxon>
        <taxon>Chelicerata</taxon>
        <taxon>Arachnida</taxon>
        <taxon>Araneae</taxon>
        <taxon>Araneomorphae</taxon>
        <taxon>Entelegynae</taxon>
        <taxon>Araneoidea</taxon>
        <taxon>Araneidae</taxon>
        <taxon>Caerostris</taxon>
    </lineage>
</organism>
<evidence type="ECO:0000256" key="8">
    <source>
        <dbReference type="PROSITE-ProRule" id="PRU00042"/>
    </source>
</evidence>
<evidence type="ECO:0000256" key="6">
    <source>
        <dbReference type="ARBA" id="ARBA00023242"/>
    </source>
</evidence>
<dbReference type="SMART" id="SM00384">
    <property type="entry name" value="AT_hook"/>
    <property type="match status" value="3"/>
</dbReference>
<evidence type="ECO:0000259" key="10">
    <source>
        <dbReference type="PROSITE" id="PS50157"/>
    </source>
</evidence>
<reference evidence="11 12" key="1">
    <citation type="submission" date="2021-06" db="EMBL/GenBank/DDBJ databases">
        <title>Caerostris extrusa draft genome.</title>
        <authorList>
            <person name="Kono N."/>
            <person name="Arakawa K."/>
        </authorList>
    </citation>
    <scope>NUCLEOTIDE SEQUENCE [LARGE SCALE GENOMIC DNA]</scope>
</reference>
<keyword evidence="4 8" id="KW-0863">Zinc-finger</keyword>
<feature type="domain" description="C2H2-type" evidence="10">
    <location>
        <begin position="970"/>
        <end position="997"/>
    </location>
</feature>
<dbReference type="FunFam" id="3.30.160.60:FF:000065">
    <property type="entry name" value="B-cell CLL/lymphoma 6, member B"/>
    <property type="match status" value="1"/>
</dbReference>
<evidence type="ECO:0000256" key="2">
    <source>
        <dbReference type="ARBA" id="ARBA00022723"/>
    </source>
</evidence>
<evidence type="ECO:0000256" key="3">
    <source>
        <dbReference type="ARBA" id="ARBA00022737"/>
    </source>
</evidence>
<dbReference type="PRINTS" id="PR00929">
    <property type="entry name" value="ATHOOK"/>
</dbReference>
<dbReference type="EMBL" id="BPLR01008416">
    <property type="protein sequence ID" value="GIY24496.1"/>
    <property type="molecule type" value="Genomic_DNA"/>
</dbReference>
<keyword evidence="12" id="KW-1185">Reference proteome</keyword>
<dbReference type="InterPro" id="IPR036236">
    <property type="entry name" value="Znf_C2H2_sf"/>
</dbReference>
<dbReference type="Pfam" id="PF00096">
    <property type="entry name" value="zf-C2H2"/>
    <property type="match status" value="1"/>
</dbReference>
<dbReference type="PROSITE" id="PS50157">
    <property type="entry name" value="ZINC_FINGER_C2H2_2"/>
    <property type="match status" value="4"/>
</dbReference>
<dbReference type="SMART" id="SM00355">
    <property type="entry name" value="ZnF_C2H2"/>
    <property type="match status" value="8"/>
</dbReference>
<gene>
    <name evidence="11" type="primary">Zscan10</name>
    <name evidence="11" type="ORF">CEXT_384691</name>
</gene>
<evidence type="ECO:0000256" key="4">
    <source>
        <dbReference type="ARBA" id="ARBA00022771"/>
    </source>
</evidence>
<keyword evidence="6" id="KW-0539">Nucleus</keyword>
<dbReference type="InterPro" id="IPR017956">
    <property type="entry name" value="AT_hook_DNA-bd_motif"/>
</dbReference>
<dbReference type="PANTHER" id="PTHR24388:SF54">
    <property type="entry name" value="PROTEIN ESCARGOT"/>
    <property type="match status" value="1"/>
</dbReference>
<evidence type="ECO:0000256" key="5">
    <source>
        <dbReference type="ARBA" id="ARBA00022833"/>
    </source>
</evidence>
<evidence type="ECO:0000313" key="11">
    <source>
        <dbReference type="EMBL" id="GIY24496.1"/>
    </source>
</evidence>
<feature type="domain" description="C2H2-type" evidence="10">
    <location>
        <begin position="1025"/>
        <end position="1052"/>
    </location>
</feature>
<feature type="domain" description="C2H2-type" evidence="10">
    <location>
        <begin position="940"/>
        <end position="963"/>
    </location>
</feature>
<dbReference type="InterPro" id="IPR050527">
    <property type="entry name" value="Snail/Krueppel_Znf"/>
</dbReference>
<dbReference type="Proteomes" id="UP001054945">
    <property type="component" value="Unassembled WGS sequence"/>
</dbReference>
<proteinExistence type="inferred from homology"/>
<feature type="compositionally biased region" description="Polar residues" evidence="9">
    <location>
        <begin position="707"/>
        <end position="718"/>
    </location>
</feature>